<keyword evidence="1" id="KW-1133">Transmembrane helix</keyword>
<feature type="signal peptide" evidence="2">
    <location>
        <begin position="1"/>
        <end position="20"/>
    </location>
</feature>
<gene>
    <name evidence="6" type="ORF">FNK824_LOCUS2173</name>
    <name evidence="7" type="ORF">OTI717_LOCUS18409</name>
    <name evidence="5" type="ORF">SEV965_LOCUS3934</name>
</gene>
<sequence length="718" mass="80999">MHRLKGVVFLLLLFIAKYQAQDPTPPTDWNGDPNLCTINPPPTPSSLPAPPMPRFPNKAEFGLERVEIKHIINITLPSEMTMLEYLYDYDANKLIIVKNKNGFIDAEYFYYGPNKKSTYYQGQYCVVTDIPTENDMDGASAIRLPNGAWHIRPLNEFLLFSSDDQSRRVTPVYLGTDTVRGIPVHKWQSCYVNKTDYRTVRRIWTFAQDGVAMPGVTDAKFAIPIQAMISGSYVFPNGTQIAEVDEIYNVLAFRPGIMETADALSPPKGVFCASGPGQTLISLKDAGVIWPNHFSVRVETSTSRAPRWERFHLRYDQGRESGSRRLRYDFMPPGAEDFQSVIHDYTNNLTYIMDLRVGSCKINSGVDIPDVSPIRDPIRFFVKHEARIIFNPPENAWEFNGFRLCRGNTIRCTILTTSVDRFPAMVEPDTGVTTGETWAATNVEYGWSMRSPMALAPPDRPKQFDYPVSLYLRMYRFRDPSNPSPLSIITEDVEYEFYEMSHDRDQFDFDISLCYRALNYEYLHLVFTCTIKEGLIDGNKISRRQLNIRTHMNLARIMQIKFSRISDVEIDHETADNSVQVFFTVLGRTLKPGTQSGFDDSEPTAATATDTLRQAIDSGNFQFDLILQDNSTAPVRAESGSLKSSTQYMSTHKVGKVVYTEKYTSGSQATAILVGLLIGIVLGVIIIAIVRVVRKEPMPALPVSISNMGFKSKTASTA</sequence>
<dbReference type="Pfam" id="PF25898">
    <property type="entry name" value="LolA_2nd_metazoa"/>
    <property type="match status" value="1"/>
</dbReference>
<evidence type="ECO:0000313" key="6">
    <source>
        <dbReference type="EMBL" id="CAF3575757.1"/>
    </source>
</evidence>
<feature type="chain" id="PRO_5036223424" evidence="2">
    <location>
        <begin position="21"/>
        <end position="718"/>
    </location>
</feature>
<evidence type="ECO:0000313" key="5">
    <source>
        <dbReference type="EMBL" id="CAF0867466.1"/>
    </source>
</evidence>
<feature type="domain" description="DUF7959" evidence="4">
    <location>
        <begin position="554"/>
        <end position="645"/>
    </location>
</feature>
<proteinExistence type="predicted"/>
<reference evidence="5" key="1">
    <citation type="submission" date="2021-02" db="EMBL/GenBank/DDBJ databases">
        <authorList>
            <person name="Nowell W R."/>
        </authorList>
    </citation>
    <scope>NUCLEOTIDE SEQUENCE</scope>
</reference>
<evidence type="ECO:0000259" key="3">
    <source>
        <dbReference type="Pfam" id="PF25898"/>
    </source>
</evidence>
<evidence type="ECO:0000313" key="8">
    <source>
        <dbReference type="Proteomes" id="UP000663889"/>
    </source>
</evidence>
<dbReference type="AlphaFoldDB" id="A0A813WXJ4"/>
<evidence type="ECO:0000259" key="4">
    <source>
        <dbReference type="Pfam" id="PF25899"/>
    </source>
</evidence>
<name>A0A813WXJ4_9BILA</name>
<dbReference type="EMBL" id="CAJNOU010000105">
    <property type="protein sequence ID" value="CAF0867466.1"/>
    <property type="molecule type" value="Genomic_DNA"/>
</dbReference>
<feature type="transmembrane region" description="Helical" evidence="1">
    <location>
        <begin position="671"/>
        <end position="693"/>
    </location>
</feature>
<accession>A0A813WXJ4</accession>
<dbReference type="Pfam" id="PF25899">
    <property type="entry name" value="DUF7959"/>
    <property type="match status" value="1"/>
</dbReference>
<keyword evidence="1" id="KW-0472">Membrane</keyword>
<keyword evidence="1" id="KW-0812">Transmembrane</keyword>
<evidence type="ECO:0000313" key="7">
    <source>
        <dbReference type="EMBL" id="CAF3803446.1"/>
    </source>
</evidence>
<dbReference type="PANTHER" id="PTHR36902">
    <property type="entry name" value="ENRICHED IN SURFACE-LABELED PROTEOME PROTEIN 9"/>
    <property type="match status" value="1"/>
</dbReference>
<keyword evidence="2" id="KW-0732">Signal</keyword>
<organism evidence="5 8">
    <name type="scientific">Rotaria sordida</name>
    <dbReference type="NCBI Taxonomy" id="392033"/>
    <lineage>
        <taxon>Eukaryota</taxon>
        <taxon>Metazoa</taxon>
        <taxon>Spiralia</taxon>
        <taxon>Gnathifera</taxon>
        <taxon>Rotifera</taxon>
        <taxon>Eurotatoria</taxon>
        <taxon>Bdelloidea</taxon>
        <taxon>Philodinida</taxon>
        <taxon>Philodinidae</taxon>
        <taxon>Rotaria</taxon>
    </lineage>
</organism>
<dbReference type="Proteomes" id="UP000663889">
    <property type="component" value="Unassembled WGS sequence"/>
</dbReference>
<dbReference type="EMBL" id="CAJOBE010000128">
    <property type="protein sequence ID" value="CAF3575757.1"/>
    <property type="molecule type" value="Genomic_DNA"/>
</dbReference>
<dbReference type="PANTHER" id="PTHR36902:SF1">
    <property type="entry name" value="ENRICHED IN SURFACE-LABELED PROTEOME PROTEIN 9"/>
    <property type="match status" value="1"/>
</dbReference>
<dbReference type="EMBL" id="CAJOAX010002541">
    <property type="protein sequence ID" value="CAF3803446.1"/>
    <property type="molecule type" value="Genomic_DNA"/>
</dbReference>
<feature type="domain" description="LolA-like" evidence="3">
    <location>
        <begin position="267"/>
        <end position="515"/>
    </location>
</feature>
<dbReference type="InterPro" id="IPR058265">
    <property type="entry name" value="DUF7959"/>
</dbReference>
<evidence type="ECO:0000256" key="2">
    <source>
        <dbReference type="SAM" id="SignalP"/>
    </source>
</evidence>
<evidence type="ECO:0000256" key="1">
    <source>
        <dbReference type="SAM" id="Phobius"/>
    </source>
</evidence>
<dbReference type="Proteomes" id="UP000663874">
    <property type="component" value="Unassembled WGS sequence"/>
</dbReference>
<comment type="caution">
    <text evidence="5">The sequence shown here is derived from an EMBL/GenBank/DDBJ whole genome shotgun (WGS) entry which is preliminary data.</text>
</comment>
<protein>
    <submittedName>
        <fullName evidence="5">Uncharacterized protein</fullName>
    </submittedName>
</protein>
<dbReference type="InterPro" id="IPR058831">
    <property type="entry name" value="LolA-like_dom_2nd"/>
</dbReference>
<dbReference type="Proteomes" id="UP000663823">
    <property type="component" value="Unassembled WGS sequence"/>
</dbReference>